<protein>
    <submittedName>
        <fullName evidence="7">Transmembrane domain-containing protein</fullName>
    </submittedName>
</protein>
<reference evidence="7 8" key="1">
    <citation type="journal article" date="2014" name="PLoS Genet.">
        <title>The Genome of Spironucleus salmonicida Highlights a Fish Pathogen Adapted to Fluctuating Environments.</title>
        <authorList>
            <person name="Xu F."/>
            <person name="Jerlstrom-Hultqvist J."/>
            <person name="Einarsson E."/>
            <person name="Astvaldsson A."/>
            <person name="Svard S.G."/>
            <person name="Andersson J.O."/>
        </authorList>
    </citation>
    <scope>NUCLEOTIDE SEQUENCE</scope>
    <source>
        <strain evidence="8">ATCC 50377</strain>
    </source>
</reference>
<evidence type="ECO:0000313" key="7">
    <source>
        <dbReference type="EMBL" id="EST46422.1"/>
    </source>
</evidence>
<evidence type="ECO:0000313" key="9">
    <source>
        <dbReference type="Proteomes" id="UP000018208"/>
    </source>
</evidence>
<reference evidence="8" key="2">
    <citation type="submission" date="2020-12" db="EMBL/GenBank/DDBJ databases">
        <title>New Spironucleus salmonicida genome in near-complete chromosomes.</title>
        <authorList>
            <person name="Xu F."/>
            <person name="Kurt Z."/>
            <person name="Jimenez-Gonzalez A."/>
            <person name="Astvaldsson A."/>
            <person name="Andersson J.O."/>
            <person name="Svard S.G."/>
        </authorList>
    </citation>
    <scope>NUCLEOTIDE SEQUENCE</scope>
    <source>
        <strain evidence="8">ATCC 50377</strain>
    </source>
</reference>
<dbReference type="EMBL" id="AUWU02000004">
    <property type="protein sequence ID" value="KAH0573808.1"/>
    <property type="molecule type" value="Genomic_DNA"/>
</dbReference>
<dbReference type="GO" id="GO:0016020">
    <property type="term" value="C:membrane"/>
    <property type="evidence" value="ECO:0007669"/>
    <property type="project" value="UniProtKB-SubCell"/>
</dbReference>
<name>V6LP18_9EUKA</name>
<keyword evidence="5" id="KW-0175">Coiled coil</keyword>
<evidence type="ECO:0000256" key="1">
    <source>
        <dbReference type="ARBA" id="ARBA00004141"/>
    </source>
</evidence>
<gene>
    <name evidence="7" type="ORF">SS50377_13506</name>
    <name evidence="8" type="ORF">SS50377_23743</name>
</gene>
<evidence type="ECO:0000256" key="4">
    <source>
        <dbReference type="ARBA" id="ARBA00023136"/>
    </source>
</evidence>
<dbReference type="VEuPathDB" id="GiardiaDB:SS50377_23743"/>
<dbReference type="AlphaFoldDB" id="V6LP18"/>
<comment type="subcellular location">
    <subcellularLocation>
        <location evidence="1">Membrane</location>
        <topology evidence="1">Multi-pass membrane protein</topology>
    </subcellularLocation>
</comment>
<dbReference type="Pfam" id="PF01956">
    <property type="entry name" value="EMC3_TMCO1"/>
    <property type="match status" value="1"/>
</dbReference>
<dbReference type="EMBL" id="KI546074">
    <property type="protein sequence ID" value="EST46422.1"/>
    <property type="molecule type" value="Genomic_DNA"/>
</dbReference>
<feature type="coiled-coil region" evidence="5">
    <location>
        <begin position="34"/>
        <end position="61"/>
    </location>
</feature>
<organism evidence="7">
    <name type="scientific">Spironucleus salmonicida</name>
    <dbReference type="NCBI Taxonomy" id="348837"/>
    <lineage>
        <taxon>Eukaryota</taxon>
        <taxon>Metamonada</taxon>
        <taxon>Diplomonadida</taxon>
        <taxon>Hexamitidae</taxon>
        <taxon>Hexamitinae</taxon>
        <taxon>Spironucleus</taxon>
    </lineage>
</organism>
<evidence type="ECO:0000256" key="5">
    <source>
        <dbReference type="SAM" id="Coils"/>
    </source>
</evidence>
<sequence>MSKLIFFKFITVTCITQIFFTLLSNFYLSSRKNFKKTVQEMRELNSKLDHYNSQFALSQEQIQQLQYVQKQLEQASMTLSRVQMTTRVLMFIASFIVGKVVSSQFKFEMTFKAPFSLFPPLSLVMQRGADRGTDVLTFQGISFLVNQSIRKIISHFLAVKLPKAKMPVTGLSKKLAGDDAKQLQDMMSWFF</sequence>
<dbReference type="Proteomes" id="UP000018208">
    <property type="component" value="Unassembled WGS sequence"/>
</dbReference>
<dbReference type="InterPro" id="IPR002809">
    <property type="entry name" value="EMC3/TMCO1"/>
</dbReference>
<evidence type="ECO:0000313" key="8">
    <source>
        <dbReference type="EMBL" id="KAH0573808.1"/>
    </source>
</evidence>
<keyword evidence="9" id="KW-1185">Reference proteome</keyword>
<feature type="transmembrane region" description="Helical" evidence="6">
    <location>
        <begin position="6"/>
        <end position="28"/>
    </location>
</feature>
<proteinExistence type="predicted"/>
<keyword evidence="2 6" id="KW-0812">Transmembrane</keyword>
<evidence type="ECO:0000256" key="2">
    <source>
        <dbReference type="ARBA" id="ARBA00022692"/>
    </source>
</evidence>
<keyword evidence="4 6" id="KW-0472">Membrane</keyword>
<keyword evidence="3 6" id="KW-1133">Transmembrane helix</keyword>
<evidence type="ECO:0000256" key="6">
    <source>
        <dbReference type="SAM" id="Phobius"/>
    </source>
</evidence>
<evidence type="ECO:0000256" key="3">
    <source>
        <dbReference type="ARBA" id="ARBA00022989"/>
    </source>
</evidence>
<accession>V6LP18</accession>